<comment type="caution">
    <text evidence="2">The sequence shown here is derived from an EMBL/GenBank/DDBJ whole genome shotgun (WGS) entry which is preliminary data.</text>
</comment>
<organism evidence="2 3">
    <name type="scientific">Nostocoides japonicum T1-X7</name>
    <dbReference type="NCBI Taxonomy" id="1194083"/>
    <lineage>
        <taxon>Bacteria</taxon>
        <taxon>Bacillati</taxon>
        <taxon>Actinomycetota</taxon>
        <taxon>Actinomycetes</taxon>
        <taxon>Micrococcales</taxon>
        <taxon>Intrasporangiaceae</taxon>
        <taxon>Nostocoides</taxon>
    </lineage>
</organism>
<dbReference type="Proteomes" id="UP000035721">
    <property type="component" value="Unassembled WGS sequence"/>
</dbReference>
<evidence type="ECO:0000313" key="3">
    <source>
        <dbReference type="Proteomes" id="UP000035721"/>
    </source>
</evidence>
<reference evidence="2 3" key="1">
    <citation type="journal article" date="2013" name="ISME J.">
        <title>A metabolic model for members of the genus Tetrasphaera involved in enhanced biological phosphorus removal.</title>
        <authorList>
            <person name="Kristiansen R."/>
            <person name="Nguyen H.T.T."/>
            <person name="Saunders A.M."/>
            <person name="Nielsen J.L."/>
            <person name="Wimmer R."/>
            <person name="Le V.Q."/>
            <person name="McIlroy S.J."/>
            <person name="Petrovski S."/>
            <person name="Seviour R.J."/>
            <person name="Calteau A."/>
            <person name="Nielsen K.L."/>
            <person name="Nielsen P.H."/>
        </authorList>
    </citation>
    <scope>NUCLEOTIDE SEQUENCE [LARGE SCALE GENOMIC DNA]</scope>
    <source>
        <strain evidence="2 3">T1-X7</strain>
    </source>
</reference>
<protein>
    <recommendedName>
        <fullName evidence="4">Histone deacetylase</fullName>
    </recommendedName>
</protein>
<gene>
    <name evidence="2" type="ORF">BN12_90013</name>
</gene>
<feature type="region of interest" description="Disordered" evidence="1">
    <location>
        <begin position="37"/>
        <end position="92"/>
    </location>
</feature>
<accession>A0A077M1Y8</accession>
<dbReference type="Gene3D" id="3.10.490.10">
    <property type="entry name" value="Gamma-glutamyl cyclotransferase-like"/>
    <property type="match status" value="1"/>
</dbReference>
<proteinExistence type="predicted"/>
<dbReference type="EMBL" id="CAJB01000425">
    <property type="protein sequence ID" value="CCH80358.1"/>
    <property type="molecule type" value="Genomic_DNA"/>
</dbReference>
<sequence>MTATDGDDLVWYAAYGSNLSLERFHCYVAGGRPPGGRHTYPGCRDASPPREPIGRSSPRVPCTSPRRARSGAAAWRSTTRRDPDRHSCAATC</sequence>
<keyword evidence="3" id="KW-1185">Reference proteome</keyword>
<dbReference type="STRING" id="1194083.BN12_90013"/>
<evidence type="ECO:0000256" key="1">
    <source>
        <dbReference type="SAM" id="MobiDB-lite"/>
    </source>
</evidence>
<dbReference type="AlphaFoldDB" id="A0A077M1Y8"/>
<evidence type="ECO:0000313" key="2">
    <source>
        <dbReference type="EMBL" id="CCH80358.1"/>
    </source>
</evidence>
<evidence type="ECO:0008006" key="4">
    <source>
        <dbReference type="Google" id="ProtNLM"/>
    </source>
</evidence>
<feature type="compositionally biased region" description="Basic and acidic residues" evidence="1">
    <location>
        <begin position="79"/>
        <end position="92"/>
    </location>
</feature>
<name>A0A077M1Y8_9MICO</name>